<dbReference type="Proteomes" id="UP000812966">
    <property type="component" value="Unassembled WGS sequence"/>
</dbReference>
<feature type="region of interest" description="Disordered" evidence="3">
    <location>
        <begin position="313"/>
        <end position="367"/>
    </location>
</feature>
<dbReference type="InterPro" id="IPR013809">
    <property type="entry name" value="ENTH"/>
</dbReference>
<evidence type="ECO:0000313" key="6">
    <source>
        <dbReference type="Proteomes" id="UP000812966"/>
    </source>
</evidence>
<feature type="compositionally biased region" description="Low complexity" evidence="3">
    <location>
        <begin position="894"/>
        <end position="913"/>
    </location>
</feature>
<dbReference type="EMBL" id="JABELV010000206">
    <property type="protein sequence ID" value="KAG7528112.1"/>
    <property type="molecule type" value="Genomic_DNA"/>
</dbReference>
<dbReference type="Gene3D" id="1.25.40.90">
    <property type="match status" value="1"/>
</dbReference>
<dbReference type="GO" id="GO:0005545">
    <property type="term" value="F:1-phosphatidylinositol binding"/>
    <property type="evidence" value="ECO:0007669"/>
    <property type="project" value="InterPro"/>
</dbReference>
<comment type="caution">
    <text evidence="5">The sequence shown here is derived from an EMBL/GenBank/DDBJ whole genome shotgun (WGS) entry which is preliminary data.</text>
</comment>
<feature type="region of interest" description="Disordered" evidence="3">
    <location>
        <begin position="380"/>
        <end position="407"/>
    </location>
</feature>
<dbReference type="SUPFAM" id="SSF48464">
    <property type="entry name" value="ENTH/VHS domain"/>
    <property type="match status" value="1"/>
</dbReference>
<dbReference type="PANTHER" id="PTHR22951:SF5">
    <property type="entry name" value="PHOSPHATIDYLINOSITOL-BINDING CLATHRIN ASSEMBLY PROTEIN LAP"/>
    <property type="match status" value="1"/>
</dbReference>
<sequence>MSFDKTVKNACKPKKDVPKAKYLDPIIQATHTTDGAMIDICKSLGSCLREPKNIVILKALIVLHSMIRQGATDNVLGFLSGPSGQDILRIKDSVGGGSWEGYSATKTLQTYAIYLEARIVAYKNLRHDPIRVQSENNSNRISMAGGTGGGGGGGGSAGGKARKLNSLTVDKGLLREVREVQKIVGCLIQCRFFDDDLEDPCSNLACRMIVKDLLVLTQAVNEGVVNLLEHYFEMVKTDAQEALSIYKAFVKQNDKVVDYLNTARRLKNVLDIPVPNLKHAPVSLVRALEEYLHDPDFEQNRLEYRQNMGAADVPTTTRAPSVSPAPPASKPAQSSSQPAASSSSTLAPPVSTSSTSTSAPAPTAQRQVNRTIQDFLSSIEEEQKQQQQQQGPGGMGGMGGNNFMTQMGMGNPYGQPQQPMANPFRQSMFPQATGFNPMQAQATGFPGQQPFQQPNMQMMPQQTGFIQPQTMEVLQPPQQNAFIQPQQTGFGQASPFAQPQQTGFGQAPFAQPAPLQPQATGFNPFRQSMIMPQNTGLPFRSPSSENAFTSLPRSTSAPLNSVSSPDPKPLTAQATGTNNPFALPSDRLPKKQAPAGPSLFELAMHKSMSNNMQQQQTGQPSGQASGAPAPMVPQATGFAGSSIVPFSSRMDNSSLGQSAETNAQSSGATPGANNAASTGGNGNSFMSDLASAFALTSTNDTSKPSGDNNSTFPGAFGSSGLMNQPTGATNSSSNNLFGQTTGTTAISSPPPATPTSTAGFLQPQATGFAGSSIKPFKPSSNFGSTLVTDMPSSTNQTGLGGLPSQSTGASPSSPFGAGFGSGMGQNQTGNTNAGGMKPQATGYNPFGASTNTGNAGMNSNSNNNDLMSIFGGGSSQPQQSQQHQAGSPFGQPFGNANGQTGAQTNNTNWMTSF</sequence>
<dbReference type="GO" id="GO:0000149">
    <property type="term" value="F:SNARE binding"/>
    <property type="evidence" value="ECO:0007669"/>
    <property type="project" value="TreeGrafter"/>
</dbReference>
<accession>A0A8K0JHB5</accession>
<evidence type="ECO:0000256" key="3">
    <source>
        <dbReference type="SAM" id="MobiDB-lite"/>
    </source>
</evidence>
<dbReference type="InterPro" id="IPR045192">
    <property type="entry name" value="AP180-like"/>
</dbReference>
<feature type="compositionally biased region" description="Low complexity" evidence="3">
    <location>
        <begin position="330"/>
        <end position="365"/>
    </location>
</feature>
<feature type="compositionally biased region" description="Polar residues" evidence="3">
    <location>
        <begin position="720"/>
        <end position="739"/>
    </location>
</feature>
<comment type="subcellular location">
    <subcellularLocation>
        <location evidence="1">Cytoplasm</location>
    </subcellularLocation>
</comment>
<dbReference type="InterPro" id="IPR008942">
    <property type="entry name" value="ENTH_VHS"/>
</dbReference>
<dbReference type="GO" id="GO:0005905">
    <property type="term" value="C:clathrin-coated pit"/>
    <property type="evidence" value="ECO:0007669"/>
    <property type="project" value="TreeGrafter"/>
</dbReference>
<feature type="region of interest" description="Disordered" evidence="3">
    <location>
        <begin position="610"/>
        <end position="680"/>
    </location>
</feature>
<dbReference type="InterPro" id="IPR011417">
    <property type="entry name" value="ANTH_dom"/>
</dbReference>
<feature type="compositionally biased region" description="Low complexity" evidence="3">
    <location>
        <begin position="849"/>
        <end position="864"/>
    </location>
</feature>
<name>A0A8K0JHB5_9TREE</name>
<evidence type="ECO:0000259" key="4">
    <source>
        <dbReference type="PROSITE" id="PS50942"/>
    </source>
</evidence>
<feature type="compositionally biased region" description="Low complexity" evidence="3">
    <location>
        <begin position="665"/>
        <end position="678"/>
    </location>
</feature>
<dbReference type="SMART" id="SM00273">
    <property type="entry name" value="ENTH"/>
    <property type="match status" value="1"/>
</dbReference>
<dbReference type="OrthoDB" id="44015at2759"/>
<feature type="compositionally biased region" description="Gly residues" evidence="3">
    <location>
        <begin position="391"/>
        <end position="400"/>
    </location>
</feature>
<reference evidence="5" key="1">
    <citation type="submission" date="2020-04" db="EMBL/GenBank/DDBJ databases">
        <title>Analysis of mating type loci in Filobasidium floriforme.</title>
        <authorList>
            <person name="Nowrousian M."/>
        </authorList>
    </citation>
    <scope>NUCLEOTIDE SEQUENCE</scope>
    <source>
        <strain evidence="5">CBS 6242</strain>
    </source>
</reference>
<dbReference type="GO" id="GO:0048268">
    <property type="term" value="P:clathrin coat assembly"/>
    <property type="evidence" value="ECO:0007669"/>
    <property type="project" value="InterPro"/>
</dbReference>
<dbReference type="Pfam" id="PF07651">
    <property type="entry name" value="ANTH"/>
    <property type="match status" value="1"/>
</dbReference>
<evidence type="ECO:0000256" key="2">
    <source>
        <dbReference type="ARBA" id="ARBA00022490"/>
    </source>
</evidence>
<dbReference type="GO" id="GO:0006900">
    <property type="term" value="P:vesicle budding from membrane"/>
    <property type="evidence" value="ECO:0007669"/>
    <property type="project" value="TreeGrafter"/>
</dbReference>
<gene>
    <name evidence="5" type="ORF">FFLO_06404</name>
</gene>
<dbReference type="PANTHER" id="PTHR22951">
    <property type="entry name" value="CLATHRIN ASSEMBLY PROTEIN"/>
    <property type="match status" value="1"/>
</dbReference>
<protein>
    <recommendedName>
        <fullName evidence="4">ENTH domain-containing protein</fullName>
    </recommendedName>
</protein>
<keyword evidence="6" id="KW-1185">Reference proteome</keyword>
<dbReference type="CDD" id="cd16988">
    <property type="entry name" value="ANTH_N_YAP180"/>
    <property type="match status" value="1"/>
</dbReference>
<feature type="region of interest" description="Disordered" evidence="3">
    <location>
        <begin position="533"/>
        <end position="594"/>
    </location>
</feature>
<dbReference type="GO" id="GO:0032050">
    <property type="term" value="F:clathrin heavy chain binding"/>
    <property type="evidence" value="ECO:0007669"/>
    <property type="project" value="TreeGrafter"/>
</dbReference>
<dbReference type="GO" id="GO:0005546">
    <property type="term" value="F:phosphatidylinositol-4,5-bisphosphate binding"/>
    <property type="evidence" value="ECO:0007669"/>
    <property type="project" value="TreeGrafter"/>
</dbReference>
<dbReference type="GO" id="GO:0030136">
    <property type="term" value="C:clathrin-coated vesicle"/>
    <property type="evidence" value="ECO:0007669"/>
    <property type="project" value="InterPro"/>
</dbReference>
<dbReference type="SUPFAM" id="SSF89009">
    <property type="entry name" value="GAT-like domain"/>
    <property type="match status" value="1"/>
</dbReference>
<feature type="region of interest" description="Disordered" evidence="3">
    <location>
        <begin position="780"/>
        <end position="913"/>
    </location>
</feature>
<dbReference type="AlphaFoldDB" id="A0A8K0JHB5"/>
<dbReference type="FunFam" id="1.20.58.150:FF:000004">
    <property type="entry name" value="ENTH domain protein"/>
    <property type="match status" value="1"/>
</dbReference>
<feature type="compositionally biased region" description="Low complexity" evidence="3">
    <location>
        <begin position="313"/>
        <end position="322"/>
    </location>
</feature>
<evidence type="ECO:0000313" key="5">
    <source>
        <dbReference type="EMBL" id="KAG7528112.1"/>
    </source>
</evidence>
<organism evidence="5 6">
    <name type="scientific">Filobasidium floriforme</name>
    <dbReference type="NCBI Taxonomy" id="5210"/>
    <lineage>
        <taxon>Eukaryota</taxon>
        <taxon>Fungi</taxon>
        <taxon>Dikarya</taxon>
        <taxon>Basidiomycota</taxon>
        <taxon>Agaricomycotina</taxon>
        <taxon>Tremellomycetes</taxon>
        <taxon>Filobasidiales</taxon>
        <taxon>Filobasidiaceae</taxon>
        <taxon>Filobasidium</taxon>
    </lineage>
</organism>
<feature type="compositionally biased region" description="Low complexity" evidence="3">
    <location>
        <begin position="875"/>
        <end position="887"/>
    </location>
</feature>
<feature type="region of interest" description="Disordered" evidence="3">
    <location>
        <begin position="697"/>
        <end position="763"/>
    </location>
</feature>
<feature type="compositionally biased region" description="Polar residues" evidence="3">
    <location>
        <begin position="533"/>
        <end position="564"/>
    </location>
</feature>
<evidence type="ECO:0000256" key="1">
    <source>
        <dbReference type="ARBA" id="ARBA00004496"/>
    </source>
</evidence>
<feature type="compositionally biased region" description="Low complexity" evidence="3">
    <location>
        <begin position="824"/>
        <end position="836"/>
    </location>
</feature>
<feature type="domain" description="ENTH" evidence="4">
    <location>
        <begin position="1"/>
        <end position="129"/>
    </location>
</feature>
<proteinExistence type="predicted"/>
<feature type="compositionally biased region" description="Low complexity" evidence="3">
    <location>
        <begin position="610"/>
        <end position="627"/>
    </location>
</feature>
<keyword evidence="2" id="KW-0963">Cytoplasm</keyword>
<dbReference type="PROSITE" id="PS50942">
    <property type="entry name" value="ENTH"/>
    <property type="match status" value="1"/>
</dbReference>
<dbReference type="InterPro" id="IPR014712">
    <property type="entry name" value="ANTH_dom_sf"/>
</dbReference>
<feature type="compositionally biased region" description="Polar residues" evidence="3">
    <location>
        <begin position="649"/>
        <end position="664"/>
    </location>
</feature>
<feature type="compositionally biased region" description="Polar residues" evidence="3">
    <location>
        <begin position="697"/>
        <end position="712"/>
    </location>
</feature>
<dbReference type="Gene3D" id="1.20.58.150">
    <property type="entry name" value="ANTH domain"/>
    <property type="match status" value="1"/>
</dbReference>
<dbReference type="GO" id="GO:0072583">
    <property type="term" value="P:clathrin-dependent endocytosis"/>
    <property type="evidence" value="ECO:0007669"/>
    <property type="project" value="InterPro"/>
</dbReference>
<feature type="compositionally biased region" description="Polar residues" evidence="3">
    <location>
        <begin position="780"/>
        <end position="807"/>
    </location>
</feature>